<evidence type="ECO:0000256" key="2">
    <source>
        <dbReference type="ARBA" id="ARBA00022679"/>
    </source>
</evidence>
<dbReference type="NCBIfam" id="TIGR00693">
    <property type="entry name" value="thiE"/>
    <property type="match status" value="1"/>
</dbReference>
<dbReference type="SUPFAM" id="SSF51391">
    <property type="entry name" value="Thiamin phosphate synthase"/>
    <property type="match status" value="1"/>
</dbReference>
<evidence type="ECO:0000256" key="9">
    <source>
        <dbReference type="HAMAP-Rule" id="MF_00097"/>
    </source>
</evidence>
<dbReference type="RefSeq" id="WP_345374966.1">
    <property type="nucleotide sequence ID" value="NZ_BAABJX010000065.1"/>
</dbReference>
<dbReference type="InterPro" id="IPR034291">
    <property type="entry name" value="TMP_synthase"/>
</dbReference>
<evidence type="ECO:0000313" key="14">
    <source>
        <dbReference type="Proteomes" id="UP001500298"/>
    </source>
</evidence>
<dbReference type="InterPro" id="IPR022998">
    <property type="entry name" value="ThiamineP_synth_TenI"/>
</dbReference>
<comment type="catalytic activity">
    <reaction evidence="7 9 10">
        <text>2-(2-carboxy-4-methylthiazol-5-yl)ethyl phosphate + 4-amino-2-methyl-5-(diphosphooxymethyl)pyrimidine + 2 H(+) = thiamine phosphate + CO2 + diphosphate</text>
        <dbReference type="Rhea" id="RHEA:47848"/>
        <dbReference type="ChEBI" id="CHEBI:15378"/>
        <dbReference type="ChEBI" id="CHEBI:16526"/>
        <dbReference type="ChEBI" id="CHEBI:33019"/>
        <dbReference type="ChEBI" id="CHEBI:37575"/>
        <dbReference type="ChEBI" id="CHEBI:57841"/>
        <dbReference type="ChEBI" id="CHEBI:62890"/>
        <dbReference type="EC" id="2.5.1.3"/>
    </reaction>
</comment>
<dbReference type="InterPro" id="IPR013785">
    <property type="entry name" value="Aldolase_TIM"/>
</dbReference>
<feature type="domain" description="Thiamine phosphate synthase/TenI" evidence="12">
    <location>
        <begin position="8"/>
        <end position="190"/>
    </location>
</feature>
<dbReference type="PANTHER" id="PTHR20857">
    <property type="entry name" value="THIAMINE-PHOSPHATE PYROPHOSPHORYLASE"/>
    <property type="match status" value="1"/>
</dbReference>
<evidence type="ECO:0000256" key="11">
    <source>
        <dbReference type="RuleBase" id="RU004253"/>
    </source>
</evidence>
<comment type="catalytic activity">
    <reaction evidence="8 9 10">
        <text>2-[(2R,5Z)-2-carboxy-4-methylthiazol-5(2H)-ylidene]ethyl phosphate + 4-amino-2-methyl-5-(diphosphooxymethyl)pyrimidine + 2 H(+) = thiamine phosphate + CO2 + diphosphate</text>
        <dbReference type="Rhea" id="RHEA:47844"/>
        <dbReference type="ChEBI" id="CHEBI:15378"/>
        <dbReference type="ChEBI" id="CHEBI:16526"/>
        <dbReference type="ChEBI" id="CHEBI:33019"/>
        <dbReference type="ChEBI" id="CHEBI:37575"/>
        <dbReference type="ChEBI" id="CHEBI:57841"/>
        <dbReference type="ChEBI" id="CHEBI:62899"/>
        <dbReference type="EC" id="2.5.1.3"/>
    </reaction>
</comment>
<sequence length="209" mass="22609">MSIIDYSLMYVTDDRITDDNAFFEILEATLKGGTTIVQLREKQLHTRAFYHRAVESKRLCDLYGIPLIVNDRIDIALAVDAHGVHIGQKDLPVAMARELLQANKIIGLSVSNVQQAHEANALAVDYIGLSPIFGTFTKTADLDPPLGIEGLKVIREVSSKPIVSIGGVDKGNAAEVMTNGSDGIAVVSAISKADNPENATRELRKVLSI</sequence>
<name>A0ABP9DPP1_9BACT</name>
<feature type="binding site" evidence="9">
    <location>
        <begin position="38"/>
        <end position="42"/>
    </location>
    <ligand>
        <name>4-amino-2-methyl-5-(diphosphooxymethyl)pyrimidine</name>
        <dbReference type="ChEBI" id="CHEBI:57841"/>
    </ligand>
</feature>
<organism evidence="13 14">
    <name type="scientific">Algivirga pacifica</name>
    <dbReference type="NCBI Taxonomy" id="1162670"/>
    <lineage>
        <taxon>Bacteria</taxon>
        <taxon>Pseudomonadati</taxon>
        <taxon>Bacteroidota</taxon>
        <taxon>Cytophagia</taxon>
        <taxon>Cytophagales</taxon>
        <taxon>Flammeovirgaceae</taxon>
        <taxon>Algivirga</taxon>
    </lineage>
</organism>
<keyword evidence="4 9" id="KW-0460">Magnesium</keyword>
<protein>
    <recommendedName>
        <fullName evidence="9">Thiamine-phosphate synthase</fullName>
        <shortName evidence="9">TP synthase</shortName>
        <shortName evidence="9">TPS</shortName>
        <ecNumber evidence="9">2.5.1.3</ecNumber>
    </recommendedName>
    <alternativeName>
        <fullName evidence="9">Thiamine-phosphate pyrophosphorylase</fullName>
        <shortName evidence="9">TMP pyrophosphorylase</shortName>
        <shortName evidence="9">TMP-PPase</shortName>
    </alternativeName>
</protein>
<dbReference type="Proteomes" id="UP001500298">
    <property type="component" value="Unassembled WGS sequence"/>
</dbReference>
<evidence type="ECO:0000313" key="13">
    <source>
        <dbReference type="EMBL" id="GAA4850749.1"/>
    </source>
</evidence>
<comment type="caution">
    <text evidence="13">The sequence shown here is derived from an EMBL/GenBank/DDBJ whole genome shotgun (WGS) entry which is preliminary data.</text>
</comment>
<evidence type="ECO:0000256" key="1">
    <source>
        <dbReference type="ARBA" id="ARBA00005165"/>
    </source>
</evidence>
<keyword evidence="14" id="KW-1185">Reference proteome</keyword>
<evidence type="ECO:0000259" key="12">
    <source>
        <dbReference type="Pfam" id="PF02581"/>
    </source>
</evidence>
<comment type="catalytic activity">
    <reaction evidence="6 9 10">
        <text>4-methyl-5-(2-phosphooxyethyl)-thiazole + 4-amino-2-methyl-5-(diphosphooxymethyl)pyrimidine + H(+) = thiamine phosphate + diphosphate</text>
        <dbReference type="Rhea" id="RHEA:22328"/>
        <dbReference type="ChEBI" id="CHEBI:15378"/>
        <dbReference type="ChEBI" id="CHEBI:33019"/>
        <dbReference type="ChEBI" id="CHEBI:37575"/>
        <dbReference type="ChEBI" id="CHEBI:57841"/>
        <dbReference type="ChEBI" id="CHEBI:58296"/>
        <dbReference type="EC" id="2.5.1.3"/>
    </reaction>
</comment>
<feature type="binding site" evidence="9">
    <location>
        <begin position="187"/>
        <end position="188"/>
    </location>
    <ligand>
        <name>2-[(2R,5Z)-2-carboxy-4-methylthiazol-5(2H)-ylidene]ethyl phosphate</name>
        <dbReference type="ChEBI" id="CHEBI:62899"/>
    </ligand>
</feature>
<feature type="binding site" evidence="9">
    <location>
        <position position="70"/>
    </location>
    <ligand>
        <name>4-amino-2-methyl-5-(diphosphooxymethyl)pyrimidine</name>
        <dbReference type="ChEBI" id="CHEBI:57841"/>
    </ligand>
</feature>
<gene>
    <name evidence="9 13" type="primary">thiE</name>
    <name evidence="13" type="ORF">GCM10023331_39280</name>
</gene>
<evidence type="ECO:0000256" key="8">
    <source>
        <dbReference type="ARBA" id="ARBA00047883"/>
    </source>
</evidence>
<dbReference type="PANTHER" id="PTHR20857:SF23">
    <property type="entry name" value="THIAMINE BIOSYNTHETIC BIFUNCTIONAL ENZYME"/>
    <property type="match status" value="1"/>
</dbReference>
<evidence type="ECO:0000256" key="5">
    <source>
        <dbReference type="ARBA" id="ARBA00022977"/>
    </source>
</evidence>
<dbReference type="EMBL" id="BAABJX010000065">
    <property type="protein sequence ID" value="GAA4850749.1"/>
    <property type="molecule type" value="Genomic_DNA"/>
</dbReference>
<accession>A0ABP9DPP1</accession>
<keyword evidence="2 9" id="KW-0808">Transferase</keyword>
<dbReference type="HAMAP" id="MF_00097">
    <property type="entry name" value="TMP_synthase"/>
    <property type="match status" value="1"/>
</dbReference>
<reference evidence="14" key="1">
    <citation type="journal article" date="2019" name="Int. J. Syst. Evol. Microbiol.">
        <title>The Global Catalogue of Microorganisms (GCM) 10K type strain sequencing project: providing services to taxonomists for standard genome sequencing and annotation.</title>
        <authorList>
            <consortium name="The Broad Institute Genomics Platform"/>
            <consortium name="The Broad Institute Genome Sequencing Center for Infectious Disease"/>
            <person name="Wu L."/>
            <person name="Ma J."/>
        </authorList>
    </citation>
    <scope>NUCLEOTIDE SEQUENCE [LARGE SCALE GENOMIC DNA]</scope>
    <source>
        <strain evidence="14">JCM 18326</strain>
    </source>
</reference>
<dbReference type="Gene3D" id="3.20.20.70">
    <property type="entry name" value="Aldolase class I"/>
    <property type="match status" value="1"/>
</dbReference>
<comment type="cofactor">
    <cofactor evidence="9">
        <name>Mg(2+)</name>
        <dbReference type="ChEBI" id="CHEBI:18420"/>
    </cofactor>
    <text evidence="9">Binds 1 Mg(2+) ion per subunit.</text>
</comment>
<feature type="binding site" evidence="9">
    <location>
        <position position="71"/>
    </location>
    <ligand>
        <name>Mg(2+)</name>
        <dbReference type="ChEBI" id="CHEBI:18420"/>
    </ligand>
</feature>
<keyword evidence="3 9" id="KW-0479">Metal-binding</keyword>
<evidence type="ECO:0000256" key="10">
    <source>
        <dbReference type="RuleBase" id="RU003826"/>
    </source>
</evidence>
<comment type="similarity">
    <text evidence="9 10">Belongs to the thiamine-phosphate synthase family.</text>
</comment>
<evidence type="ECO:0000256" key="4">
    <source>
        <dbReference type="ARBA" id="ARBA00022842"/>
    </source>
</evidence>
<dbReference type="EC" id="2.5.1.3" evidence="9"/>
<evidence type="ECO:0000256" key="6">
    <source>
        <dbReference type="ARBA" id="ARBA00047334"/>
    </source>
</evidence>
<keyword evidence="5 9" id="KW-0784">Thiamine biosynthesis</keyword>
<evidence type="ECO:0000256" key="3">
    <source>
        <dbReference type="ARBA" id="ARBA00022723"/>
    </source>
</evidence>
<feature type="binding site" evidence="9">
    <location>
        <begin position="135"/>
        <end position="137"/>
    </location>
    <ligand>
        <name>2-[(2R,5Z)-2-carboxy-4-methylthiazol-5(2H)-ylidene]ethyl phosphate</name>
        <dbReference type="ChEBI" id="CHEBI:62899"/>
    </ligand>
</feature>
<feature type="binding site" evidence="9">
    <location>
        <position position="167"/>
    </location>
    <ligand>
        <name>2-[(2R,5Z)-2-carboxy-4-methylthiazol-5(2H)-ylidene]ethyl phosphate</name>
        <dbReference type="ChEBI" id="CHEBI:62899"/>
    </ligand>
</feature>
<proteinExistence type="inferred from homology"/>
<feature type="binding site" evidence="9">
    <location>
        <position position="138"/>
    </location>
    <ligand>
        <name>4-amino-2-methyl-5-(diphosphooxymethyl)pyrimidine</name>
        <dbReference type="ChEBI" id="CHEBI:57841"/>
    </ligand>
</feature>
<feature type="binding site" evidence="9">
    <location>
        <position position="109"/>
    </location>
    <ligand>
        <name>4-amino-2-methyl-5-(diphosphooxymethyl)pyrimidine</name>
        <dbReference type="ChEBI" id="CHEBI:57841"/>
    </ligand>
</feature>
<evidence type="ECO:0000256" key="7">
    <source>
        <dbReference type="ARBA" id="ARBA00047851"/>
    </source>
</evidence>
<dbReference type="CDD" id="cd00564">
    <property type="entry name" value="TMP_TenI"/>
    <property type="match status" value="1"/>
</dbReference>
<dbReference type="Pfam" id="PF02581">
    <property type="entry name" value="TMP-TENI"/>
    <property type="match status" value="1"/>
</dbReference>
<comment type="function">
    <text evidence="9">Condenses 4-methyl-5-(beta-hydroxyethyl)thiazole monophosphate (THZ-P) and 2-methyl-4-amino-5-hydroxymethyl pyrimidine pyrophosphate (HMP-PP) to form thiamine monophosphate (TMP).</text>
</comment>
<comment type="pathway">
    <text evidence="1 9 11">Cofactor biosynthesis; thiamine diphosphate biosynthesis; thiamine phosphate from 4-amino-2-methyl-5-diphosphomethylpyrimidine and 4-methyl-5-(2-phosphoethyl)-thiazole: step 1/1.</text>
</comment>
<feature type="binding site" evidence="9">
    <location>
        <position position="90"/>
    </location>
    <ligand>
        <name>Mg(2+)</name>
        <dbReference type="ChEBI" id="CHEBI:18420"/>
    </ligand>
</feature>
<dbReference type="InterPro" id="IPR036206">
    <property type="entry name" value="ThiamineP_synth_sf"/>
</dbReference>